<evidence type="ECO:0000313" key="2">
    <source>
        <dbReference type="Proteomes" id="UP000199481"/>
    </source>
</evidence>
<evidence type="ECO:0000313" key="1">
    <source>
        <dbReference type="EMBL" id="SDQ25528.1"/>
    </source>
</evidence>
<accession>A0A1H0ZDM2</accession>
<keyword evidence="2" id="KW-1185">Reference proteome</keyword>
<proteinExistence type="predicted"/>
<dbReference type="Proteomes" id="UP000199481">
    <property type="component" value="Unassembled WGS sequence"/>
</dbReference>
<name>A0A1H0ZDM2_9LACT</name>
<gene>
    <name evidence="1" type="ORF">SAMN04487752_1462</name>
</gene>
<sequence>MKARKKQFVLLQLMIKQIDMDESTKSQSGSSALTLLVVKIFPVMRQNSFTL</sequence>
<dbReference type="EMBL" id="FNJW01000008">
    <property type="protein sequence ID" value="SDQ25528.1"/>
    <property type="molecule type" value="Genomic_DNA"/>
</dbReference>
<dbReference type="AlphaFoldDB" id="A0A1H0ZDM2"/>
<protein>
    <submittedName>
        <fullName evidence="1">Uncharacterized protein</fullName>
    </submittedName>
</protein>
<reference evidence="2" key="1">
    <citation type="submission" date="2016-10" db="EMBL/GenBank/DDBJ databases">
        <authorList>
            <person name="Varghese N."/>
            <person name="Submissions S."/>
        </authorList>
    </citation>
    <scope>NUCLEOTIDE SEQUENCE [LARGE SCALE GENOMIC DNA]</scope>
    <source>
        <strain evidence="2">MPL-11</strain>
    </source>
</reference>
<organism evidence="1 2">
    <name type="scientific">Carnobacterium viridans</name>
    <dbReference type="NCBI Taxonomy" id="174587"/>
    <lineage>
        <taxon>Bacteria</taxon>
        <taxon>Bacillati</taxon>
        <taxon>Bacillota</taxon>
        <taxon>Bacilli</taxon>
        <taxon>Lactobacillales</taxon>
        <taxon>Carnobacteriaceae</taxon>
        <taxon>Carnobacterium</taxon>
    </lineage>
</organism>